<keyword evidence="2" id="KW-0378">Hydrolase</keyword>
<dbReference type="InterPro" id="IPR050410">
    <property type="entry name" value="CCR4/nocturin_mRNA_transcr"/>
</dbReference>
<dbReference type="AlphaFoldDB" id="A0A7H0VGL3"/>
<keyword evidence="3" id="KW-1185">Reference proteome</keyword>
<dbReference type="KEGG" id="chyd:H4K34_03190"/>
<dbReference type="InterPro" id="IPR036691">
    <property type="entry name" value="Endo/exonu/phosph_ase_sf"/>
</dbReference>
<dbReference type="SUPFAM" id="SSF56219">
    <property type="entry name" value="DNase I-like"/>
    <property type="match status" value="1"/>
</dbReference>
<name>A0A7H0VGL3_9FLAO</name>
<protein>
    <submittedName>
        <fullName evidence="2">Endonuclease/exonuclease/phosphatase family protein</fullName>
    </submittedName>
</protein>
<dbReference type="PANTHER" id="PTHR12121:SF36">
    <property type="entry name" value="ENDONUCLEASE_EXONUCLEASE_PHOSPHATASE DOMAIN-CONTAINING PROTEIN"/>
    <property type="match status" value="1"/>
</dbReference>
<dbReference type="CDD" id="cd09083">
    <property type="entry name" value="EEP-1"/>
    <property type="match status" value="1"/>
</dbReference>
<reference evidence="2 3" key="1">
    <citation type="submission" date="2020-08" db="EMBL/GenBank/DDBJ databases">
        <title>Croceimicrobium hydrocarbonivorans gen. nov., sp. nov., a novel marine bacterium isolated from a bacterial consortium that degrades polyethylene terephthalate.</title>
        <authorList>
            <person name="Liu R."/>
        </authorList>
    </citation>
    <scope>NUCLEOTIDE SEQUENCE [LARGE SCALE GENOMIC DNA]</scope>
    <source>
        <strain evidence="2 3">A20-9</strain>
    </source>
</reference>
<dbReference type="GO" id="GO:0000175">
    <property type="term" value="F:3'-5'-RNA exonuclease activity"/>
    <property type="evidence" value="ECO:0007669"/>
    <property type="project" value="TreeGrafter"/>
</dbReference>
<keyword evidence="2" id="KW-0255">Endonuclease</keyword>
<dbReference type="Gene3D" id="3.60.10.10">
    <property type="entry name" value="Endonuclease/exonuclease/phosphatase"/>
    <property type="match status" value="1"/>
</dbReference>
<evidence type="ECO:0000313" key="3">
    <source>
        <dbReference type="Proteomes" id="UP000516305"/>
    </source>
</evidence>
<evidence type="ECO:0000259" key="1">
    <source>
        <dbReference type="Pfam" id="PF03372"/>
    </source>
</evidence>
<feature type="domain" description="Endonuclease/exonuclease/phosphatase" evidence="1">
    <location>
        <begin position="1"/>
        <end position="243"/>
    </location>
</feature>
<keyword evidence="2" id="KW-0269">Exonuclease</keyword>
<dbReference type="PANTHER" id="PTHR12121">
    <property type="entry name" value="CARBON CATABOLITE REPRESSOR PROTEIN 4"/>
    <property type="match status" value="1"/>
</dbReference>
<proteinExistence type="predicted"/>
<gene>
    <name evidence="2" type="ORF">H4K34_03190</name>
</gene>
<dbReference type="GO" id="GO:0004519">
    <property type="term" value="F:endonuclease activity"/>
    <property type="evidence" value="ECO:0007669"/>
    <property type="project" value="UniProtKB-KW"/>
</dbReference>
<keyword evidence="2" id="KW-0540">Nuclease</keyword>
<evidence type="ECO:0000313" key="2">
    <source>
        <dbReference type="EMBL" id="QNR24861.1"/>
    </source>
</evidence>
<dbReference type="Proteomes" id="UP000516305">
    <property type="component" value="Chromosome"/>
</dbReference>
<dbReference type="Pfam" id="PF03372">
    <property type="entry name" value="Exo_endo_phos"/>
    <property type="match status" value="1"/>
</dbReference>
<dbReference type="InterPro" id="IPR005135">
    <property type="entry name" value="Endo/exonuclease/phosphatase"/>
</dbReference>
<dbReference type="EMBL" id="CP060139">
    <property type="protein sequence ID" value="QNR24861.1"/>
    <property type="molecule type" value="Genomic_DNA"/>
</dbReference>
<organism evidence="2 3">
    <name type="scientific">Croceimicrobium hydrocarbonivorans</name>
    <dbReference type="NCBI Taxonomy" id="2761580"/>
    <lineage>
        <taxon>Bacteria</taxon>
        <taxon>Pseudomonadati</taxon>
        <taxon>Bacteroidota</taxon>
        <taxon>Flavobacteriia</taxon>
        <taxon>Flavobacteriales</taxon>
        <taxon>Owenweeksiaceae</taxon>
        <taxon>Croceimicrobium</taxon>
    </lineage>
</organism>
<accession>A0A7H0VGL3</accession>
<sequence length="252" mass="28989">MTFNLRYSNAYDGDNRWALRKAEVVDLINRYHPDVLGVQEALYAQIEYLDSNLQGYTYIGVGRDDGAKAGEFAAIVYDTAKIELLYWENYWLSPFPDQVSVGWDAAMPRVVTYAQFRDRKSGKQFHVFNAHFDHRGEEARLQSAQFILAQIEKFKIQEERIIVMGDLNAEPDSPPLDVLKALLKDSFEASRKDPQGPIGTFNGFQSESDPTKRIDYILVLNLKVKSYQCIDDRRSNDLWPSDHMPVLVQLKN</sequence>
<dbReference type="RefSeq" id="WP_210759388.1">
    <property type="nucleotide sequence ID" value="NZ_CP060139.1"/>
</dbReference>